<reference evidence="1" key="1">
    <citation type="submission" date="2020-11" db="EMBL/GenBank/DDBJ databases">
        <title>Adaptations for nitrogen fixation in a non-lichenized fungal sporocarp promotes dispersal by wood-feeding termites.</title>
        <authorList>
            <consortium name="DOE Joint Genome Institute"/>
            <person name="Koch R.A."/>
            <person name="Yoon G."/>
            <person name="Arayal U."/>
            <person name="Lail K."/>
            <person name="Amirebrahimi M."/>
            <person name="Labutti K."/>
            <person name="Lipzen A."/>
            <person name="Riley R."/>
            <person name="Barry K."/>
            <person name="Henrissat B."/>
            <person name="Grigoriev I.V."/>
            <person name="Herr J.R."/>
            <person name="Aime M.C."/>
        </authorList>
    </citation>
    <scope>NUCLEOTIDE SEQUENCE</scope>
    <source>
        <strain evidence="1">MCA 3950</strain>
    </source>
</reference>
<dbReference type="EMBL" id="MU250526">
    <property type="protein sequence ID" value="KAG7450892.1"/>
    <property type="molecule type" value="Genomic_DNA"/>
</dbReference>
<accession>A0A9P8AYG2</accession>
<gene>
    <name evidence="1" type="ORF">BT62DRAFT_928181</name>
</gene>
<sequence>MASVLPRDEFAAWYSFGKGWGNTDTIYDINWPWKPLTPLNDLIPAVAQMTHKHQILLGVHR</sequence>
<evidence type="ECO:0000313" key="1">
    <source>
        <dbReference type="EMBL" id="KAG7450892.1"/>
    </source>
</evidence>
<keyword evidence="2" id="KW-1185">Reference proteome</keyword>
<proteinExistence type="predicted"/>
<evidence type="ECO:0000313" key="2">
    <source>
        <dbReference type="Proteomes" id="UP000812287"/>
    </source>
</evidence>
<dbReference type="AlphaFoldDB" id="A0A9P8AYG2"/>
<organism evidence="1 2">
    <name type="scientific">Guyanagaster necrorhizus</name>
    <dbReference type="NCBI Taxonomy" id="856835"/>
    <lineage>
        <taxon>Eukaryota</taxon>
        <taxon>Fungi</taxon>
        <taxon>Dikarya</taxon>
        <taxon>Basidiomycota</taxon>
        <taxon>Agaricomycotina</taxon>
        <taxon>Agaricomycetes</taxon>
        <taxon>Agaricomycetidae</taxon>
        <taxon>Agaricales</taxon>
        <taxon>Marasmiineae</taxon>
        <taxon>Physalacriaceae</taxon>
        <taxon>Guyanagaster</taxon>
    </lineage>
</organism>
<dbReference type="OrthoDB" id="2681808at2759"/>
<dbReference type="Proteomes" id="UP000812287">
    <property type="component" value="Unassembled WGS sequence"/>
</dbReference>
<dbReference type="RefSeq" id="XP_043044392.1">
    <property type="nucleotide sequence ID" value="XM_043185455.1"/>
</dbReference>
<comment type="caution">
    <text evidence="1">The sequence shown here is derived from an EMBL/GenBank/DDBJ whole genome shotgun (WGS) entry which is preliminary data.</text>
</comment>
<protein>
    <submittedName>
        <fullName evidence="1">Uncharacterized protein</fullName>
    </submittedName>
</protein>
<feature type="non-terminal residue" evidence="1">
    <location>
        <position position="61"/>
    </location>
</feature>
<dbReference type="GeneID" id="66107752"/>
<name>A0A9P8AYG2_9AGAR</name>